<feature type="signal peptide" evidence="1">
    <location>
        <begin position="1"/>
        <end position="17"/>
    </location>
</feature>
<evidence type="ECO:0000313" key="2">
    <source>
        <dbReference type="EMBL" id="KAH7026644.1"/>
    </source>
</evidence>
<accession>A0A9P8Y0P6</accession>
<gene>
    <name evidence="2" type="ORF">B0I36DRAFT_366183</name>
</gene>
<feature type="chain" id="PRO_5040270070" description="Hydrophobic surface binding protein A-domain-containing protein" evidence="1">
    <location>
        <begin position="18"/>
        <end position="171"/>
    </location>
</feature>
<dbReference type="Proteomes" id="UP000756346">
    <property type="component" value="Unassembled WGS sequence"/>
</dbReference>
<dbReference type="GeneID" id="70188798"/>
<proteinExistence type="predicted"/>
<dbReference type="OrthoDB" id="4785557at2759"/>
<dbReference type="AlphaFoldDB" id="A0A9P8Y0P6"/>
<keyword evidence="3" id="KW-1185">Reference proteome</keyword>
<protein>
    <recommendedName>
        <fullName evidence="4">Hydrophobic surface binding protein A-domain-containing protein</fullName>
    </recommendedName>
</protein>
<name>A0A9P8Y0P6_9PEZI</name>
<evidence type="ECO:0000313" key="3">
    <source>
        <dbReference type="Proteomes" id="UP000756346"/>
    </source>
</evidence>
<organism evidence="2 3">
    <name type="scientific">Microdochium trichocladiopsis</name>
    <dbReference type="NCBI Taxonomy" id="1682393"/>
    <lineage>
        <taxon>Eukaryota</taxon>
        <taxon>Fungi</taxon>
        <taxon>Dikarya</taxon>
        <taxon>Ascomycota</taxon>
        <taxon>Pezizomycotina</taxon>
        <taxon>Sordariomycetes</taxon>
        <taxon>Xylariomycetidae</taxon>
        <taxon>Xylariales</taxon>
        <taxon>Microdochiaceae</taxon>
        <taxon>Microdochium</taxon>
    </lineage>
</organism>
<keyword evidence="1" id="KW-0732">Signal</keyword>
<sequence>MRIKAIAIAALVTTSQAQLIQIPLVTQLLDALGAVGDAIETATGLTSGAGNNPLGLAGSLPGILGSLTTVTGLLSGLNNILPLFGNGGIPPEDEGDLCDALDHITAQQANLTAAVKQLKARSPIIGGLVGGLLKTVVDLVVGLVLGLLHLTPDCDVDVDPALGVGVGVGTP</sequence>
<dbReference type="RefSeq" id="XP_046009861.1">
    <property type="nucleotide sequence ID" value="XM_046159252.1"/>
</dbReference>
<comment type="caution">
    <text evidence="2">The sequence shown here is derived from an EMBL/GenBank/DDBJ whole genome shotgun (WGS) entry which is preliminary data.</text>
</comment>
<reference evidence="2" key="1">
    <citation type="journal article" date="2021" name="Nat. Commun.">
        <title>Genetic determinants of endophytism in the Arabidopsis root mycobiome.</title>
        <authorList>
            <person name="Mesny F."/>
            <person name="Miyauchi S."/>
            <person name="Thiergart T."/>
            <person name="Pickel B."/>
            <person name="Atanasova L."/>
            <person name="Karlsson M."/>
            <person name="Huettel B."/>
            <person name="Barry K.W."/>
            <person name="Haridas S."/>
            <person name="Chen C."/>
            <person name="Bauer D."/>
            <person name="Andreopoulos W."/>
            <person name="Pangilinan J."/>
            <person name="LaButti K."/>
            <person name="Riley R."/>
            <person name="Lipzen A."/>
            <person name="Clum A."/>
            <person name="Drula E."/>
            <person name="Henrissat B."/>
            <person name="Kohler A."/>
            <person name="Grigoriev I.V."/>
            <person name="Martin F.M."/>
            <person name="Hacquard S."/>
        </authorList>
    </citation>
    <scope>NUCLEOTIDE SEQUENCE</scope>
    <source>
        <strain evidence="2">MPI-CAGE-CH-0230</strain>
    </source>
</reference>
<evidence type="ECO:0000256" key="1">
    <source>
        <dbReference type="SAM" id="SignalP"/>
    </source>
</evidence>
<dbReference type="EMBL" id="JAGTJQ010000008">
    <property type="protein sequence ID" value="KAH7026644.1"/>
    <property type="molecule type" value="Genomic_DNA"/>
</dbReference>
<evidence type="ECO:0008006" key="4">
    <source>
        <dbReference type="Google" id="ProtNLM"/>
    </source>
</evidence>